<dbReference type="Proteomes" id="UP000198734">
    <property type="component" value="Unassembled WGS sequence"/>
</dbReference>
<dbReference type="STRING" id="126156.SAMN05421670_2794"/>
<dbReference type="PROSITE" id="PS00211">
    <property type="entry name" value="ABC_TRANSPORTER_1"/>
    <property type="match status" value="1"/>
</dbReference>
<evidence type="ECO:0000313" key="7">
    <source>
        <dbReference type="Proteomes" id="UP000198734"/>
    </source>
</evidence>
<proteinExistence type="inferred from homology"/>
<dbReference type="SMART" id="SM00382">
    <property type="entry name" value="AAA"/>
    <property type="match status" value="1"/>
</dbReference>
<dbReference type="GO" id="GO:0098796">
    <property type="term" value="C:membrane protein complex"/>
    <property type="evidence" value="ECO:0007669"/>
    <property type="project" value="UniProtKB-ARBA"/>
</dbReference>
<name>A0A1I5ZLJ0_9BACI</name>
<dbReference type="EMBL" id="FOXU01000005">
    <property type="protein sequence ID" value="SFQ57341.1"/>
    <property type="molecule type" value="Genomic_DNA"/>
</dbReference>
<keyword evidence="4 6" id="KW-0067">ATP-binding</keyword>
<dbReference type="InterPro" id="IPR003593">
    <property type="entry name" value="AAA+_ATPase"/>
</dbReference>
<dbReference type="CDD" id="cd03255">
    <property type="entry name" value="ABC_MJ0796_LolCDE_FtsE"/>
    <property type="match status" value="1"/>
</dbReference>
<keyword evidence="2" id="KW-0813">Transport</keyword>
<gene>
    <name evidence="6" type="ORF">SAMN05421670_2794</name>
</gene>
<dbReference type="GO" id="GO:0005886">
    <property type="term" value="C:plasma membrane"/>
    <property type="evidence" value="ECO:0007669"/>
    <property type="project" value="TreeGrafter"/>
</dbReference>
<comment type="similarity">
    <text evidence="1">Belongs to the ABC transporter superfamily.</text>
</comment>
<dbReference type="SUPFAM" id="SSF52540">
    <property type="entry name" value="P-loop containing nucleoside triphosphate hydrolases"/>
    <property type="match status" value="1"/>
</dbReference>
<protein>
    <submittedName>
        <fullName evidence="6">Acetoin utilization transport system ATP-binding protein</fullName>
    </submittedName>
</protein>
<organism evidence="6 7">
    <name type="scientific">Psychrobacillus psychrotolerans</name>
    <dbReference type="NCBI Taxonomy" id="126156"/>
    <lineage>
        <taxon>Bacteria</taxon>
        <taxon>Bacillati</taxon>
        <taxon>Bacillota</taxon>
        <taxon>Bacilli</taxon>
        <taxon>Bacillales</taxon>
        <taxon>Bacillaceae</taxon>
        <taxon>Psychrobacillus</taxon>
    </lineage>
</organism>
<evidence type="ECO:0000313" key="6">
    <source>
        <dbReference type="EMBL" id="SFQ57341.1"/>
    </source>
</evidence>
<evidence type="ECO:0000259" key="5">
    <source>
        <dbReference type="PROSITE" id="PS50893"/>
    </source>
</evidence>
<evidence type="ECO:0000256" key="1">
    <source>
        <dbReference type="ARBA" id="ARBA00005417"/>
    </source>
</evidence>
<dbReference type="InterPro" id="IPR003439">
    <property type="entry name" value="ABC_transporter-like_ATP-bd"/>
</dbReference>
<dbReference type="PANTHER" id="PTHR24220">
    <property type="entry name" value="IMPORT ATP-BINDING PROTEIN"/>
    <property type="match status" value="1"/>
</dbReference>
<sequence>MSSETGGKKMIKVKQVNHTFLIGKKGKEKKVPVLKGLSFEVEKGEIVAIIGKSGSGKSTLLHTIAGFMSPEQGSITVNGQETANLNETERAAFRLNNFGFIFQNFQLMPGLTAFENVELPLKLKGISAKQRKASVKQMMDKVGLTEVGDHYPNELSGGQQQRVSIARALITNPPILFADEPTGSLDSETEQDILLLIQNLNQTLGVTFVMITHDEEVASIAHRTFKMRDGELVKGDLQ</sequence>
<dbReference type="GO" id="GO:0016887">
    <property type="term" value="F:ATP hydrolysis activity"/>
    <property type="evidence" value="ECO:0007669"/>
    <property type="project" value="InterPro"/>
</dbReference>
<dbReference type="Pfam" id="PF00005">
    <property type="entry name" value="ABC_tran"/>
    <property type="match status" value="1"/>
</dbReference>
<dbReference type="InterPro" id="IPR027417">
    <property type="entry name" value="P-loop_NTPase"/>
</dbReference>
<feature type="domain" description="ABC transporter" evidence="5">
    <location>
        <begin position="11"/>
        <end position="237"/>
    </location>
</feature>
<evidence type="ECO:0000256" key="3">
    <source>
        <dbReference type="ARBA" id="ARBA00022741"/>
    </source>
</evidence>
<dbReference type="AlphaFoldDB" id="A0A1I5ZLJ0"/>
<dbReference type="InterPro" id="IPR015854">
    <property type="entry name" value="ABC_transpr_LolD-like"/>
</dbReference>
<dbReference type="Gene3D" id="3.40.50.300">
    <property type="entry name" value="P-loop containing nucleotide triphosphate hydrolases"/>
    <property type="match status" value="1"/>
</dbReference>
<accession>A0A1I5ZLJ0</accession>
<dbReference type="PROSITE" id="PS50893">
    <property type="entry name" value="ABC_TRANSPORTER_2"/>
    <property type="match status" value="1"/>
</dbReference>
<dbReference type="InterPro" id="IPR017911">
    <property type="entry name" value="MacB-like_ATP-bd"/>
</dbReference>
<reference evidence="7" key="1">
    <citation type="submission" date="2016-10" db="EMBL/GenBank/DDBJ databases">
        <authorList>
            <person name="Varghese N."/>
            <person name="Submissions S."/>
        </authorList>
    </citation>
    <scope>NUCLEOTIDE SEQUENCE [LARGE SCALE GENOMIC DNA]</scope>
    <source>
        <strain evidence="7">DSM 11706</strain>
    </source>
</reference>
<dbReference type="FunFam" id="3.40.50.300:FF:000032">
    <property type="entry name" value="Export ABC transporter ATP-binding protein"/>
    <property type="match status" value="1"/>
</dbReference>
<keyword evidence="7" id="KW-1185">Reference proteome</keyword>
<evidence type="ECO:0000256" key="2">
    <source>
        <dbReference type="ARBA" id="ARBA00022448"/>
    </source>
</evidence>
<dbReference type="GO" id="GO:0022857">
    <property type="term" value="F:transmembrane transporter activity"/>
    <property type="evidence" value="ECO:0007669"/>
    <property type="project" value="TreeGrafter"/>
</dbReference>
<dbReference type="PANTHER" id="PTHR24220:SF648">
    <property type="entry name" value="ABC TRANSPORTER ATP-BINDING PROTEIN YTRE"/>
    <property type="match status" value="1"/>
</dbReference>
<evidence type="ECO:0000256" key="4">
    <source>
        <dbReference type="ARBA" id="ARBA00022840"/>
    </source>
</evidence>
<dbReference type="InterPro" id="IPR017871">
    <property type="entry name" value="ABC_transporter-like_CS"/>
</dbReference>
<dbReference type="GO" id="GO:0005524">
    <property type="term" value="F:ATP binding"/>
    <property type="evidence" value="ECO:0007669"/>
    <property type="project" value="UniProtKB-KW"/>
</dbReference>
<keyword evidence="3" id="KW-0547">Nucleotide-binding</keyword>